<feature type="region of interest" description="Disordered" evidence="1">
    <location>
        <begin position="18"/>
        <end position="53"/>
    </location>
</feature>
<protein>
    <recommendedName>
        <fullName evidence="4">Lipoprotein</fullName>
    </recommendedName>
</protein>
<dbReference type="EMBL" id="BJYT01000044">
    <property type="protein sequence ID" value="GEO12196.1"/>
    <property type="molecule type" value="Genomic_DNA"/>
</dbReference>
<comment type="caution">
    <text evidence="2">The sequence shown here is derived from an EMBL/GenBank/DDBJ whole genome shotgun (WGS) entry which is preliminary data.</text>
</comment>
<accession>A0A512BJQ6</accession>
<evidence type="ECO:0008006" key="4">
    <source>
        <dbReference type="Google" id="ProtNLM"/>
    </source>
</evidence>
<feature type="compositionally biased region" description="Low complexity" evidence="1">
    <location>
        <begin position="20"/>
        <end position="37"/>
    </location>
</feature>
<proteinExistence type="predicted"/>
<dbReference type="Proteomes" id="UP000321513">
    <property type="component" value="Unassembled WGS sequence"/>
</dbReference>
<evidence type="ECO:0000313" key="2">
    <source>
        <dbReference type="EMBL" id="GEO12196.1"/>
    </source>
</evidence>
<dbReference type="OrthoDB" id="10016645at2"/>
<gene>
    <name evidence="2" type="ORF">SAE01_46920</name>
</gene>
<sequence>MKKIIIVSALFIALASCGGSDTTNTNADSSTTTNNDDPGLTNPSAIDTTKHPDGIVNGSVISTDTAAMNVQNSINKANAAKKNKK</sequence>
<organism evidence="2 3">
    <name type="scientific">Segetibacter aerophilus</name>
    <dbReference type="NCBI Taxonomy" id="670293"/>
    <lineage>
        <taxon>Bacteria</taxon>
        <taxon>Pseudomonadati</taxon>
        <taxon>Bacteroidota</taxon>
        <taxon>Chitinophagia</taxon>
        <taxon>Chitinophagales</taxon>
        <taxon>Chitinophagaceae</taxon>
        <taxon>Segetibacter</taxon>
    </lineage>
</organism>
<dbReference type="PROSITE" id="PS51257">
    <property type="entry name" value="PROKAR_LIPOPROTEIN"/>
    <property type="match status" value="1"/>
</dbReference>
<name>A0A512BJQ6_9BACT</name>
<keyword evidence="3" id="KW-1185">Reference proteome</keyword>
<dbReference type="RefSeq" id="WP_147206319.1">
    <property type="nucleotide sequence ID" value="NZ_BJYT01000044.1"/>
</dbReference>
<dbReference type="AlphaFoldDB" id="A0A512BJQ6"/>
<evidence type="ECO:0000313" key="3">
    <source>
        <dbReference type="Proteomes" id="UP000321513"/>
    </source>
</evidence>
<reference evidence="2 3" key="1">
    <citation type="submission" date="2019-07" db="EMBL/GenBank/DDBJ databases">
        <title>Whole genome shotgun sequence of Segetibacter aerophilus NBRC 106135.</title>
        <authorList>
            <person name="Hosoyama A."/>
            <person name="Uohara A."/>
            <person name="Ohji S."/>
            <person name="Ichikawa N."/>
        </authorList>
    </citation>
    <scope>NUCLEOTIDE SEQUENCE [LARGE SCALE GENOMIC DNA]</scope>
    <source>
        <strain evidence="2 3">NBRC 106135</strain>
    </source>
</reference>
<evidence type="ECO:0000256" key="1">
    <source>
        <dbReference type="SAM" id="MobiDB-lite"/>
    </source>
</evidence>